<dbReference type="GeneID" id="79266856"/>
<reference evidence="2 3" key="1">
    <citation type="journal article" date="2019" name="Int. J. Syst. Evol. Microbiol.">
        <title>The Global Catalogue of Microorganisms (GCM) 10K type strain sequencing project: providing services to taxonomists for standard genome sequencing and annotation.</title>
        <authorList>
            <consortium name="The Broad Institute Genomics Platform"/>
            <consortium name="The Broad Institute Genome Sequencing Center for Infectious Disease"/>
            <person name="Wu L."/>
            <person name="Ma J."/>
        </authorList>
    </citation>
    <scope>NUCLEOTIDE SEQUENCE [LARGE SCALE GENOMIC DNA]</scope>
    <source>
        <strain evidence="2 3">DT85</strain>
    </source>
</reference>
<keyword evidence="1" id="KW-0472">Membrane</keyword>
<dbReference type="EMBL" id="JBHTAP010000001">
    <property type="protein sequence ID" value="MFC7235171.1"/>
    <property type="molecule type" value="Genomic_DNA"/>
</dbReference>
<dbReference type="RefSeq" id="WP_276233306.1">
    <property type="nucleotide sequence ID" value="NZ_CP119802.1"/>
</dbReference>
<evidence type="ECO:0000313" key="2">
    <source>
        <dbReference type="EMBL" id="MFC7235171.1"/>
    </source>
</evidence>
<protein>
    <recommendedName>
        <fullName evidence="4">DUF2909 domain-containing protein</fullName>
    </recommendedName>
</protein>
<keyword evidence="1" id="KW-1133">Transmembrane helix</keyword>
<comment type="caution">
    <text evidence="2">The sequence shown here is derived from an EMBL/GenBank/DDBJ whole genome shotgun (WGS) entry which is preliminary data.</text>
</comment>
<sequence length="78" mass="7755">MDTRTLLAAVLGVGLGLVCLAAPGAVLRVQFAGRLPDRGGEYGTDGDGSDRLRLLVRVVGAALVLAGGYFAASGAGLV</sequence>
<evidence type="ECO:0008006" key="4">
    <source>
        <dbReference type="Google" id="ProtNLM"/>
    </source>
</evidence>
<organism evidence="2 3">
    <name type="scientific">Halosegnis marinus</name>
    <dbReference type="NCBI Taxonomy" id="3034023"/>
    <lineage>
        <taxon>Archaea</taxon>
        <taxon>Methanobacteriati</taxon>
        <taxon>Methanobacteriota</taxon>
        <taxon>Stenosarchaea group</taxon>
        <taxon>Halobacteria</taxon>
        <taxon>Halobacteriales</taxon>
        <taxon>Natronomonadaceae</taxon>
        <taxon>Halosegnis</taxon>
    </lineage>
</organism>
<dbReference type="AlphaFoldDB" id="A0ABD5ZNM5"/>
<gene>
    <name evidence="2" type="ORF">ACFQJ4_07565</name>
</gene>
<evidence type="ECO:0000256" key="1">
    <source>
        <dbReference type="SAM" id="Phobius"/>
    </source>
</evidence>
<keyword evidence="3" id="KW-1185">Reference proteome</keyword>
<proteinExistence type="predicted"/>
<dbReference type="Proteomes" id="UP001596398">
    <property type="component" value="Unassembled WGS sequence"/>
</dbReference>
<name>A0ABD5ZNM5_9EURY</name>
<accession>A0ABD5ZNM5</accession>
<feature type="transmembrane region" description="Helical" evidence="1">
    <location>
        <begin position="52"/>
        <end position="72"/>
    </location>
</feature>
<keyword evidence="1" id="KW-0812">Transmembrane</keyword>
<evidence type="ECO:0000313" key="3">
    <source>
        <dbReference type="Proteomes" id="UP001596398"/>
    </source>
</evidence>